<keyword evidence="1" id="KW-1133">Transmembrane helix</keyword>
<organism evidence="2 3">
    <name type="scientific">Erythranthe guttata</name>
    <name type="common">Yellow monkey flower</name>
    <name type="synonym">Mimulus guttatus</name>
    <dbReference type="NCBI Taxonomy" id="4155"/>
    <lineage>
        <taxon>Eukaryota</taxon>
        <taxon>Viridiplantae</taxon>
        <taxon>Streptophyta</taxon>
        <taxon>Embryophyta</taxon>
        <taxon>Tracheophyta</taxon>
        <taxon>Spermatophyta</taxon>
        <taxon>Magnoliopsida</taxon>
        <taxon>eudicotyledons</taxon>
        <taxon>Gunneridae</taxon>
        <taxon>Pentapetalae</taxon>
        <taxon>asterids</taxon>
        <taxon>lamiids</taxon>
        <taxon>Lamiales</taxon>
        <taxon>Phrymaceae</taxon>
        <taxon>Erythranthe</taxon>
    </lineage>
</organism>
<feature type="transmembrane region" description="Helical" evidence="1">
    <location>
        <begin position="7"/>
        <end position="27"/>
    </location>
</feature>
<accession>A0A022QYA8</accession>
<feature type="non-terminal residue" evidence="2">
    <location>
        <position position="1"/>
    </location>
</feature>
<name>A0A022QYA8_ERYGU</name>
<dbReference type="AlphaFoldDB" id="A0A022QYA8"/>
<evidence type="ECO:0000313" key="3">
    <source>
        <dbReference type="Proteomes" id="UP000030748"/>
    </source>
</evidence>
<proteinExistence type="predicted"/>
<protein>
    <submittedName>
        <fullName evidence="2">Uncharacterized protein</fullName>
    </submittedName>
</protein>
<dbReference type="Proteomes" id="UP000030748">
    <property type="component" value="Unassembled WGS sequence"/>
</dbReference>
<evidence type="ECO:0000256" key="1">
    <source>
        <dbReference type="SAM" id="Phobius"/>
    </source>
</evidence>
<dbReference type="EMBL" id="KI630963">
    <property type="protein sequence ID" value="EYU31530.1"/>
    <property type="molecule type" value="Genomic_DNA"/>
</dbReference>
<evidence type="ECO:0000313" key="2">
    <source>
        <dbReference type="EMBL" id="EYU31530.1"/>
    </source>
</evidence>
<keyword evidence="1" id="KW-0472">Membrane</keyword>
<keyword evidence="3" id="KW-1185">Reference proteome</keyword>
<keyword evidence="1" id="KW-0812">Transmembrane</keyword>
<sequence>VSDRNVLILRWFCVGLIRSGVYAWFFGSCYIPSELDEDLFLTVQIPEIKQSDIPECNPT</sequence>
<reference evidence="2 3" key="1">
    <citation type="journal article" date="2013" name="Proc. Natl. Acad. Sci. U.S.A.">
        <title>Fine-scale variation in meiotic recombination in Mimulus inferred from population shotgun sequencing.</title>
        <authorList>
            <person name="Hellsten U."/>
            <person name="Wright K.M."/>
            <person name="Jenkins J."/>
            <person name="Shu S."/>
            <person name="Yuan Y."/>
            <person name="Wessler S.R."/>
            <person name="Schmutz J."/>
            <person name="Willis J.H."/>
            <person name="Rokhsar D.S."/>
        </authorList>
    </citation>
    <scope>NUCLEOTIDE SEQUENCE [LARGE SCALE GENOMIC DNA]</scope>
    <source>
        <strain evidence="3">cv. DUN x IM62</strain>
    </source>
</reference>
<gene>
    <name evidence="2" type="ORF">MIMGU_mgv11b0173212mg</name>
</gene>